<accession>A0ABT1AZY4</accession>
<gene>
    <name evidence="1" type="ORF">NG653_09920</name>
</gene>
<keyword evidence="2" id="KW-1185">Reference proteome</keyword>
<evidence type="ECO:0000313" key="2">
    <source>
        <dbReference type="Proteomes" id="UP001206312"/>
    </source>
</evidence>
<dbReference type="EMBL" id="JAMXIB010000007">
    <property type="protein sequence ID" value="MCO5725172.1"/>
    <property type="molecule type" value="Genomic_DNA"/>
</dbReference>
<proteinExistence type="predicted"/>
<organism evidence="1 2">
    <name type="scientific">Robiginitalea marina</name>
    <dbReference type="NCBI Taxonomy" id="2954105"/>
    <lineage>
        <taxon>Bacteria</taxon>
        <taxon>Pseudomonadati</taxon>
        <taxon>Bacteroidota</taxon>
        <taxon>Flavobacteriia</taxon>
        <taxon>Flavobacteriales</taxon>
        <taxon>Flavobacteriaceae</taxon>
        <taxon>Robiginitalea</taxon>
    </lineage>
</organism>
<comment type="caution">
    <text evidence="1">The sequence shown here is derived from an EMBL/GenBank/DDBJ whole genome shotgun (WGS) entry which is preliminary data.</text>
</comment>
<reference evidence="1 2" key="1">
    <citation type="submission" date="2022-06" db="EMBL/GenBank/DDBJ databases">
        <authorList>
            <person name="Xuan X."/>
        </authorList>
    </citation>
    <scope>NUCLEOTIDE SEQUENCE [LARGE SCALE GENOMIC DNA]</scope>
    <source>
        <strain evidence="1 2">2V75</strain>
    </source>
</reference>
<name>A0ABT1AZY4_9FLAO</name>
<dbReference type="RefSeq" id="WP_252741550.1">
    <property type="nucleotide sequence ID" value="NZ_JAMXIB010000007.1"/>
</dbReference>
<sequence>MKRKFSSFEEIDAQLELLRVQRQLSMNRLRLQLRESPVQIASSLWTQAVKPALTNAAIGWLLRRLRGMRQKLRPELPPAA</sequence>
<protein>
    <submittedName>
        <fullName evidence="1">Uncharacterized protein</fullName>
    </submittedName>
</protein>
<dbReference type="Proteomes" id="UP001206312">
    <property type="component" value="Unassembled WGS sequence"/>
</dbReference>
<evidence type="ECO:0000313" key="1">
    <source>
        <dbReference type="EMBL" id="MCO5725172.1"/>
    </source>
</evidence>